<dbReference type="Proteomes" id="UP000017836">
    <property type="component" value="Unassembled WGS sequence"/>
</dbReference>
<dbReference type="InterPro" id="IPR005134">
    <property type="entry name" value="UPF0114"/>
</dbReference>
<dbReference type="EMBL" id="KI392312">
    <property type="protein sequence ID" value="ERN17646.1"/>
    <property type="molecule type" value="Genomic_DNA"/>
</dbReference>
<evidence type="ECO:0000313" key="2">
    <source>
        <dbReference type="EMBL" id="ERN17646.1"/>
    </source>
</evidence>
<keyword evidence="3" id="KW-1185">Reference proteome</keyword>
<reference evidence="3" key="1">
    <citation type="journal article" date="2013" name="Science">
        <title>The Amborella genome and the evolution of flowering plants.</title>
        <authorList>
            <consortium name="Amborella Genome Project"/>
        </authorList>
    </citation>
    <scope>NUCLEOTIDE SEQUENCE [LARGE SCALE GENOMIC DNA]</scope>
</reference>
<dbReference type="GO" id="GO:0009941">
    <property type="term" value="C:chloroplast envelope"/>
    <property type="evidence" value="ECO:0000318"/>
    <property type="project" value="GO_Central"/>
</dbReference>
<dbReference type="OrthoDB" id="1912077at2759"/>
<dbReference type="PANTHER" id="PTHR31721:SF3">
    <property type="entry name" value="EXPRESSED PROTEIN"/>
    <property type="match status" value="1"/>
</dbReference>
<evidence type="ECO:0000313" key="3">
    <source>
        <dbReference type="Proteomes" id="UP000017836"/>
    </source>
</evidence>
<protein>
    <submittedName>
        <fullName evidence="2">Uncharacterized protein</fullName>
    </submittedName>
</protein>
<feature type="transmembrane region" description="Helical" evidence="1">
    <location>
        <begin position="106"/>
        <end position="130"/>
    </location>
</feature>
<dbReference type="OMA" id="KARIGHA"/>
<keyword evidence="1" id="KW-0472">Membrane</keyword>
<keyword evidence="1" id="KW-1133">Transmembrane helix</keyword>
<dbReference type="Gramene" id="ERN17646">
    <property type="protein sequence ID" value="ERN17646"/>
    <property type="gene ID" value="AMTR_s00059p00180050"/>
</dbReference>
<organism evidence="2 3">
    <name type="scientific">Amborella trichopoda</name>
    <dbReference type="NCBI Taxonomy" id="13333"/>
    <lineage>
        <taxon>Eukaryota</taxon>
        <taxon>Viridiplantae</taxon>
        <taxon>Streptophyta</taxon>
        <taxon>Embryophyta</taxon>
        <taxon>Tracheophyta</taxon>
        <taxon>Spermatophyta</taxon>
        <taxon>Magnoliopsida</taxon>
        <taxon>Amborellales</taxon>
        <taxon>Amborellaceae</taxon>
        <taxon>Amborella</taxon>
    </lineage>
</organism>
<dbReference type="eggNOG" id="ENOG502QV14">
    <property type="taxonomic scope" value="Eukaryota"/>
</dbReference>
<dbReference type="PANTHER" id="PTHR31721">
    <property type="entry name" value="OS06G0710300 PROTEIN"/>
    <property type="match status" value="1"/>
</dbReference>
<evidence type="ECO:0000256" key="1">
    <source>
        <dbReference type="SAM" id="Phobius"/>
    </source>
</evidence>
<keyword evidence="1" id="KW-0812">Transmembrane</keyword>
<name>U5CWE4_AMBTC</name>
<dbReference type="HOGENOM" id="CLU_066743_0_0_1"/>
<feature type="transmembrane region" description="Helical" evidence="1">
    <location>
        <begin position="61"/>
        <end position="86"/>
    </location>
</feature>
<dbReference type="KEGG" id="atr:18445991"/>
<dbReference type="AlphaFoldDB" id="U5CWE4"/>
<feature type="transmembrane region" description="Helical" evidence="1">
    <location>
        <begin position="203"/>
        <end position="225"/>
    </location>
</feature>
<proteinExistence type="predicted"/>
<sequence length="237" mass="26410">MASTTESLLVEERQAEKSVDLKPIVEEFAGRLVKVMRNLNGKASRFRAQRFVERAIIDCRFFTLIGVAGSLLGSILCFLEGVFLVLESFVEYFKVVMWRRSDEGQMVLLLMEAIDMFFVGTAMLIFGMALHELFIRSKDINTENESSMSSSNLFGRFHLKGRPAWMEMGSVGDAKTKIGQAVVMVLQVGVLEKGKKVQLLSGLDMACFAGAILASAACIFILSMLSSSNRGPIRWWK</sequence>
<gene>
    <name evidence="2" type="ORF">AMTR_s00059p00180050</name>
</gene>
<accession>U5CWE4</accession>
<dbReference type="Pfam" id="PF03350">
    <property type="entry name" value="UPF0114"/>
    <property type="match status" value="1"/>
</dbReference>